<dbReference type="PRINTS" id="PR00080">
    <property type="entry name" value="SDRFAMILY"/>
</dbReference>
<evidence type="ECO:0000256" key="4">
    <source>
        <dbReference type="RuleBase" id="RU000363"/>
    </source>
</evidence>
<dbReference type="InterPro" id="IPR051911">
    <property type="entry name" value="SDR_oxidoreductase"/>
</dbReference>
<dbReference type="Proteomes" id="UP000053558">
    <property type="component" value="Unassembled WGS sequence"/>
</dbReference>
<dbReference type="InterPro" id="IPR020904">
    <property type="entry name" value="Sc_DH/Rdtase_CS"/>
</dbReference>
<dbReference type="RefSeq" id="XP_007768572.1">
    <property type="nucleotide sequence ID" value="XM_007770382.1"/>
</dbReference>
<dbReference type="InterPro" id="IPR036291">
    <property type="entry name" value="NAD(P)-bd_dom_sf"/>
</dbReference>
<dbReference type="GeneID" id="19210378"/>
<protein>
    <submittedName>
        <fullName evidence="5">NAD(P)-binding protein</fullName>
    </submittedName>
</protein>
<comment type="similarity">
    <text evidence="1 4">Belongs to the short-chain dehydrogenases/reductases (SDR) family.</text>
</comment>
<dbReference type="PROSITE" id="PS00061">
    <property type="entry name" value="ADH_SHORT"/>
    <property type="match status" value="1"/>
</dbReference>
<keyword evidence="2" id="KW-0521">NADP</keyword>
<dbReference type="OrthoDB" id="1274115at2759"/>
<keyword evidence="3" id="KW-0560">Oxidoreductase</keyword>
<dbReference type="PRINTS" id="PR00081">
    <property type="entry name" value="GDHRDH"/>
</dbReference>
<dbReference type="Pfam" id="PF00106">
    <property type="entry name" value="adh_short"/>
    <property type="match status" value="1"/>
</dbReference>
<evidence type="ECO:0000313" key="6">
    <source>
        <dbReference type="Proteomes" id="UP000053558"/>
    </source>
</evidence>
<keyword evidence="6" id="KW-1185">Reference proteome</keyword>
<evidence type="ECO:0000256" key="3">
    <source>
        <dbReference type="ARBA" id="ARBA00023002"/>
    </source>
</evidence>
<reference evidence="6" key="1">
    <citation type="journal article" date="2012" name="Science">
        <title>The Paleozoic origin of enzymatic lignin decomposition reconstructed from 31 fungal genomes.</title>
        <authorList>
            <person name="Floudas D."/>
            <person name="Binder M."/>
            <person name="Riley R."/>
            <person name="Barry K."/>
            <person name="Blanchette R.A."/>
            <person name="Henrissat B."/>
            <person name="Martinez A.T."/>
            <person name="Otillar R."/>
            <person name="Spatafora J.W."/>
            <person name="Yadav J.S."/>
            <person name="Aerts A."/>
            <person name="Benoit I."/>
            <person name="Boyd A."/>
            <person name="Carlson A."/>
            <person name="Copeland A."/>
            <person name="Coutinho P.M."/>
            <person name="de Vries R.P."/>
            <person name="Ferreira P."/>
            <person name="Findley K."/>
            <person name="Foster B."/>
            <person name="Gaskell J."/>
            <person name="Glotzer D."/>
            <person name="Gorecki P."/>
            <person name="Heitman J."/>
            <person name="Hesse C."/>
            <person name="Hori C."/>
            <person name="Igarashi K."/>
            <person name="Jurgens J.A."/>
            <person name="Kallen N."/>
            <person name="Kersten P."/>
            <person name="Kohler A."/>
            <person name="Kuees U."/>
            <person name="Kumar T.K.A."/>
            <person name="Kuo A."/>
            <person name="LaButti K."/>
            <person name="Larrondo L.F."/>
            <person name="Lindquist E."/>
            <person name="Ling A."/>
            <person name="Lombard V."/>
            <person name="Lucas S."/>
            <person name="Lundell T."/>
            <person name="Martin R."/>
            <person name="McLaughlin D.J."/>
            <person name="Morgenstern I."/>
            <person name="Morin E."/>
            <person name="Murat C."/>
            <person name="Nagy L.G."/>
            <person name="Nolan M."/>
            <person name="Ohm R.A."/>
            <person name="Patyshakuliyeva A."/>
            <person name="Rokas A."/>
            <person name="Ruiz-Duenas F.J."/>
            <person name="Sabat G."/>
            <person name="Salamov A."/>
            <person name="Samejima M."/>
            <person name="Schmutz J."/>
            <person name="Slot J.C."/>
            <person name="St John F."/>
            <person name="Stenlid J."/>
            <person name="Sun H."/>
            <person name="Sun S."/>
            <person name="Syed K."/>
            <person name="Tsang A."/>
            <person name="Wiebenga A."/>
            <person name="Young D."/>
            <person name="Pisabarro A."/>
            <person name="Eastwood D.C."/>
            <person name="Martin F."/>
            <person name="Cullen D."/>
            <person name="Grigoriev I.V."/>
            <person name="Hibbett D.S."/>
        </authorList>
    </citation>
    <scope>NUCLEOTIDE SEQUENCE [LARGE SCALE GENOMIC DNA]</scope>
    <source>
        <strain evidence="6">RWD-64-598 SS2</strain>
    </source>
</reference>
<evidence type="ECO:0000313" key="5">
    <source>
        <dbReference type="EMBL" id="EIW81161.1"/>
    </source>
</evidence>
<dbReference type="SUPFAM" id="SSF51735">
    <property type="entry name" value="NAD(P)-binding Rossmann-fold domains"/>
    <property type="match status" value="1"/>
</dbReference>
<evidence type="ECO:0000256" key="1">
    <source>
        <dbReference type="ARBA" id="ARBA00006484"/>
    </source>
</evidence>
<dbReference type="Gene3D" id="3.40.50.720">
    <property type="entry name" value="NAD(P)-binding Rossmann-like Domain"/>
    <property type="match status" value="1"/>
</dbReference>
<dbReference type="GO" id="GO:0016491">
    <property type="term" value="F:oxidoreductase activity"/>
    <property type="evidence" value="ECO:0007669"/>
    <property type="project" value="UniProtKB-KW"/>
</dbReference>
<dbReference type="InterPro" id="IPR002347">
    <property type="entry name" value="SDR_fam"/>
</dbReference>
<dbReference type="PANTHER" id="PTHR43976">
    <property type="entry name" value="SHORT CHAIN DEHYDROGENASE"/>
    <property type="match status" value="1"/>
</dbReference>
<evidence type="ECO:0000256" key="2">
    <source>
        <dbReference type="ARBA" id="ARBA00022857"/>
    </source>
</evidence>
<gene>
    <name evidence="5" type="ORF">CONPUDRAFT_82197</name>
</gene>
<comment type="caution">
    <text evidence="5">The sequence shown here is derived from an EMBL/GenBank/DDBJ whole genome shotgun (WGS) entry which is preliminary data.</text>
</comment>
<accession>A0A5M3MRI7</accession>
<dbReference type="EMBL" id="JH711578">
    <property type="protein sequence ID" value="EIW81161.1"/>
    <property type="molecule type" value="Genomic_DNA"/>
</dbReference>
<dbReference type="KEGG" id="cput:CONPUDRAFT_82197"/>
<name>A0A5M3MRI7_CONPW</name>
<dbReference type="PANTHER" id="PTHR43976:SF16">
    <property type="entry name" value="SHORT-CHAIN DEHYDROGENASE_REDUCTASE FAMILY PROTEIN"/>
    <property type="match status" value="1"/>
</dbReference>
<proteinExistence type="inferred from homology"/>
<dbReference type="AlphaFoldDB" id="A0A5M3MRI7"/>
<sequence length="291" mass="31588">MADNKDRVWLILGAASGFGRAMAEHVLDSGEKAVVADRVVGGLEQLVSTYPADRIQAVAMDITNADQVAAAFATAKLHFGRLDVMFNSAGVGLVGEVEAVPDAKARWMMDINFWGAERVTRHAVRFFREENGDRPGGTIAHITSLGGIKSLPADGHYCAAKFALEGLCEAVAMELDPAWNIKVALIEPGWFLTGLSTNDSGVKPHPAYTNPSLPSVQLRTSTSRTADEMKETYADPRKGVRAMYDVINLGRPFVRLPLGPGVVEGVQWKIDQLTKTLEEFKSCSDNLQFDP</sequence>
<organism evidence="5 6">
    <name type="scientific">Coniophora puteana (strain RWD-64-598)</name>
    <name type="common">Brown rot fungus</name>
    <dbReference type="NCBI Taxonomy" id="741705"/>
    <lineage>
        <taxon>Eukaryota</taxon>
        <taxon>Fungi</taxon>
        <taxon>Dikarya</taxon>
        <taxon>Basidiomycota</taxon>
        <taxon>Agaricomycotina</taxon>
        <taxon>Agaricomycetes</taxon>
        <taxon>Agaricomycetidae</taxon>
        <taxon>Boletales</taxon>
        <taxon>Coniophorineae</taxon>
        <taxon>Coniophoraceae</taxon>
        <taxon>Coniophora</taxon>
    </lineage>
</organism>